<dbReference type="EMBL" id="JANEYT010000042">
    <property type="protein sequence ID" value="MCQ1059658.1"/>
    <property type="molecule type" value="Genomic_DNA"/>
</dbReference>
<dbReference type="PANTHER" id="PTHR33941">
    <property type="entry name" value="PROPANEDIOL UTILIZATION PROTEIN PDUA"/>
    <property type="match status" value="1"/>
</dbReference>
<evidence type="ECO:0000256" key="2">
    <source>
        <dbReference type="ARBA" id="ARBA00024446"/>
    </source>
</evidence>
<reference evidence="6 7" key="1">
    <citation type="submission" date="2022-07" db="EMBL/GenBank/DDBJ databases">
        <title>Photobacterium pectinilyticum sp. nov., a marine bacterium isolated from surface seawater of Qingdao offshore.</title>
        <authorList>
            <person name="Wang X."/>
        </authorList>
    </citation>
    <scope>NUCLEOTIDE SEQUENCE [LARGE SCALE GENOMIC DNA]</scope>
    <source>
        <strain evidence="6 7">ZSDE20</strain>
    </source>
</reference>
<dbReference type="Gene3D" id="3.30.70.1710">
    <property type="match status" value="1"/>
</dbReference>
<keyword evidence="2" id="KW-1283">Bacterial microcompartment</keyword>
<evidence type="ECO:0000259" key="5">
    <source>
        <dbReference type="PROSITE" id="PS51930"/>
    </source>
</evidence>
<name>A0ABT1N4H9_9GAMM</name>
<dbReference type="PANTHER" id="PTHR33941:SF11">
    <property type="entry name" value="BACTERIAL MICROCOMPARTMENT SHELL PROTEIN PDUJ"/>
    <property type="match status" value="1"/>
</dbReference>
<evidence type="ECO:0000313" key="7">
    <source>
        <dbReference type="Proteomes" id="UP001524460"/>
    </source>
</evidence>
<evidence type="ECO:0000256" key="3">
    <source>
        <dbReference type="PROSITE-ProRule" id="PRU01278"/>
    </source>
</evidence>
<dbReference type="InterPro" id="IPR044872">
    <property type="entry name" value="CcmK/CsoS1_BMC"/>
</dbReference>
<feature type="region of interest" description="Disordered" evidence="4">
    <location>
        <begin position="115"/>
        <end position="198"/>
    </location>
</feature>
<feature type="compositionally biased region" description="Polar residues" evidence="4">
    <location>
        <begin position="168"/>
        <end position="198"/>
    </location>
</feature>
<keyword evidence="7" id="KW-1185">Reference proteome</keyword>
<evidence type="ECO:0000256" key="4">
    <source>
        <dbReference type="SAM" id="MobiDB-lite"/>
    </source>
</evidence>
<feature type="compositionally biased region" description="Low complexity" evidence="4">
    <location>
        <begin position="130"/>
        <end position="145"/>
    </location>
</feature>
<evidence type="ECO:0000256" key="1">
    <source>
        <dbReference type="ARBA" id="ARBA00024322"/>
    </source>
</evidence>
<evidence type="ECO:0000313" key="6">
    <source>
        <dbReference type="EMBL" id="MCQ1059658.1"/>
    </source>
</evidence>
<dbReference type="InterPro" id="IPR000249">
    <property type="entry name" value="BMC_dom"/>
</dbReference>
<dbReference type="Pfam" id="PF00936">
    <property type="entry name" value="BMC"/>
    <property type="match status" value="1"/>
</dbReference>
<dbReference type="SMART" id="SM00877">
    <property type="entry name" value="BMC"/>
    <property type="match status" value="1"/>
</dbReference>
<dbReference type="InterPro" id="IPR037233">
    <property type="entry name" value="CcmK-like_sf"/>
</dbReference>
<comment type="subcellular location">
    <subcellularLocation>
        <location evidence="1">Bacterial microcompartment</location>
    </subcellularLocation>
</comment>
<dbReference type="PROSITE" id="PS51930">
    <property type="entry name" value="BMC_2"/>
    <property type="match status" value="1"/>
</dbReference>
<accession>A0ABT1N4H9</accession>
<comment type="caution">
    <text evidence="6">The sequence shown here is derived from an EMBL/GenBank/DDBJ whole genome shotgun (WGS) entry which is preliminary data.</text>
</comment>
<proteinExistence type="inferred from homology"/>
<feature type="domain" description="BMC" evidence="5">
    <location>
        <begin position="4"/>
        <end position="89"/>
    </location>
</feature>
<sequence length="198" mass="20500">MKSAFGMVEVTGLALAITVADVMAKSANIKILGLERVNGFGWILIKVAGDVGSVNAAVDTGASFARAQQGLCGSKVIARPADGLDRLLNEPPKLKSNSFKGVENQSTQKAKAIALENAGHKKAPTKRTTAKSTNVKSTTVKSTPTRQQKNIQPAAAAQTEETEKGTLQGKQRQPSTISPAASSNSKAGTVSNKEGSAV</sequence>
<dbReference type="RefSeq" id="WP_255043747.1">
    <property type="nucleotide sequence ID" value="NZ_JANEYT010000042.1"/>
</dbReference>
<dbReference type="InterPro" id="IPR050575">
    <property type="entry name" value="BMC_shell"/>
</dbReference>
<dbReference type="SUPFAM" id="SSF143414">
    <property type="entry name" value="CcmK-like"/>
    <property type="match status" value="1"/>
</dbReference>
<organism evidence="6 7">
    <name type="scientific">Photobacterium pectinilyticum</name>
    <dbReference type="NCBI Taxonomy" id="2906793"/>
    <lineage>
        <taxon>Bacteria</taxon>
        <taxon>Pseudomonadati</taxon>
        <taxon>Pseudomonadota</taxon>
        <taxon>Gammaproteobacteria</taxon>
        <taxon>Vibrionales</taxon>
        <taxon>Vibrionaceae</taxon>
        <taxon>Photobacterium</taxon>
    </lineage>
</organism>
<gene>
    <name evidence="6" type="ORF">NHN17_16545</name>
</gene>
<comment type="similarity">
    <text evidence="3">Belongs to the bacterial microcompartments protein family.</text>
</comment>
<dbReference type="Proteomes" id="UP001524460">
    <property type="component" value="Unassembled WGS sequence"/>
</dbReference>
<feature type="compositionally biased region" description="Basic residues" evidence="4">
    <location>
        <begin position="120"/>
        <end position="129"/>
    </location>
</feature>
<protein>
    <submittedName>
        <fullName evidence="6">BMC domain-containing protein</fullName>
    </submittedName>
</protein>